<dbReference type="Gene3D" id="2.40.128.630">
    <property type="match status" value="2"/>
</dbReference>
<dbReference type="PROSITE" id="PS51257">
    <property type="entry name" value="PROKAR_LIPOPROTEIN"/>
    <property type="match status" value="1"/>
</dbReference>
<dbReference type="InterPro" id="IPR018391">
    <property type="entry name" value="PQQ_b-propeller_rpt"/>
</dbReference>
<keyword evidence="3" id="KW-0378">Hydrolase</keyword>
<dbReference type="SMART" id="SM00564">
    <property type="entry name" value="PQQ"/>
    <property type="match status" value="5"/>
</dbReference>
<sequence length="508" mass="52997">MQQRIRRYRGWMGLLALAGLVAGCGGPAAAGTGSAAPGAAAAPPAPLPVEPHGPFARVYDPANLPGARDAAAFPRDWSHAYGNARHNAAFAAPNGAPAWVVQGVSWAFPEARAWPLSEANAFGTRTYGARTALPTQTQFLGNATGVTAVGGVIYAESDDDFAYAINARTGRLIWRYSPVGNHLMGDPVVAHGVVYLSAGSVGFNFAQVQRFAKGEPAIRGGAVSFNGVYALNAQTGRYLWHYGTVGEAMATPAVTGGRLYFATGNGNVHCLDAATGKPLWTTHVGGIDNMSSPAVSGNTVYVALSVPGYLYALNATTGQVEWKVTVPGVVNTGMGDVSPAVSRGVVVMDAIAKTGSTFNTDVFAVSAATGKLLWLHHMGSGPKPPAFKGGVPMIHDGVVYVGSPVNSVYQAYRLRSGRRLWTWQVPDAGPAGAGRGAPTWYRGALYISTGPNVYALNPANGTVLGQEHLGGRFGIVDPVIVGGTAYLGNSWDWVQATPLSRINPHYRP</sequence>
<dbReference type="Gene3D" id="2.130.10.10">
    <property type="entry name" value="YVTN repeat-like/Quinoprotein amine dehydrogenase"/>
    <property type="match status" value="1"/>
</dbReference>
<evidence type="ECO:0000313" key="3">
    <source>
        <dbReference type="EMBL" id="CAB1130054.1"/>
    </source>
</evidence>
<dbReference type="EMBL" id="LR778114">
    <property type="protein sequence ID" value="CAB1130054.1"/>
    <property type="molecule type" value="Genomic_DNA"/>
</dbReference>
<dbReference type="Proteomes" id="UP000503399">
    <property type="component" value="Chromosome"/>
</dbReference>
<evidence type="ECO:0000313" key="4">
    <source>
        <dbReference type="Proteomes" id="UP000503399"/>
    </source>
</evidence>
<reference evidence="3 4" key="1">
    <citation type="submission" date="2020-02" db="EMBL/GenBank/DDBJ databases">
        <authorList>
            <person name="Hogendoorn C."/>
        </authorList>
    </citation>
    <scope>NUCLEOTIDE SEQUENCE [LARGE SCALE GENOMIC DNA]</scope>
    <source>
        <strain evidence="3">R501</strain>
    </source>
</reference>
<dbReference type="PANTHER" id="PTHR34512:SF30">
    <property type="entry name" value="OUTER MEMBRANE PROTEIN ASSEMBLY FACTOR BAMB"/>
    <property type="match status" value="1"/>
</dbReference>
<dbReference type="EC" id="3.12.1.-" evidence="3"/>
<dbReference type="InterPro" id="IPR002372">
    <property type="entry name" value="PQQ_rpt_dom"/>
</dbReference>
<keyword evidence="4" id="KW-1185">Reference proteome</keyword>
<dbReference type="SUPFAM" id="SSF50998">
    <property type="entry name" value="Quinoprotein alcohol dehydrogenase-like"/>
    <property type="match status" value="2"/>
</dbReference>
<dbReference type="Pfam" id="PF13360">
    <property type="entry name" value="PQQ_2"/>
    <property type="match status" value="2"/>
</dbReference>
<dbReference type="AlphaFoldDB" id="A0A6F8ZJD5"/>
<dbReference type="InterPro" id="IPR011047">
    <property type="entry name" value="Quinoprotein_ADH-like_sf"/>
</dbReference>
<feature type="signal peptide" evidence="1">
    <location>
        <begin position="1"/>
        <end position="30"/>
    </location>
</feature>
<dbReference type="GO" id="GO:0016787">
    <property type="term" value="F:hydrolase activity"/>
    <property type="evidence" value="ECO:0007669"/>
    <property type="project" value="UniProtKB-KW"/>
</dbReference>
<dbReference type="SMR" id="A0A6F8ZJD5"/>
<accession>A0A6F8ZJD5</accession>
<name>A0A6F8ZJD5_9FIRM</name>
<dbReference type="KEGG" id="hfv:R50_2562"/>
<proteinExistence type="predicted"/>
<keyword evidence="1" id="KW-0732">Signal</keyword>
<evidence type="ECO:0000259" key="2">
    <source>
        <dbReference type="Pfam" id="PF13360"/>
    </source>
</evidence>
<feature type="chain" id="PRO_5038361354" evidence="1">
    <location>
        <begin position="31"/>
        <end position="508"/>
    </location>
</feature>
<feature type="domain" description="Pyrrolo-quinoline quinone repeat" evidence="2">
    <location>
        <begin position="89"/>
        <end position="198"/>
    </location>
</feature>
<feature type="domain" description="Pyrrolo-quinoline quinone repeat" evidence="2">
    <location>
        <begin position="227"/>
        <end position="380"/>
    </location>
</feature>
<dbReference type="PANTHER" id="PTHR34512">
    <property type="entry name" value="CELL SURFACE PROTEIN"/>
    <property type="match status" value="1"/>
</dbReference>
<evidence type="ECO:0000256" key="1">
    <source>
        <dbReference type="SAM" id="SignalP"/>
    </source>
</evidence>
<protein>
    <submittedName>
        <fullName evidence="3">Tetrathionate hydrolase</fullName>
        <ecNumber evidence="3">3.12.1.-</ecNumber>
    </submittedName>
</protein>
<organism evidence="3 4">
    <name type="scientific">Candidatus Hydrogenisulfobacillus filiaventi</name>
    <dbReference type="NCBI Taxonomy" id="2707344"/>
    <lineage>
        <taxon>Bacteria</taxon>
        <taxon>Bacillati</taxon>
        <taxon>Bacillota</taxon>
        <taxon>Clostridia</taxon>
        <taxon>Eubacteriales</taxon>
        <taxon>Clostridiales Family XVII. Incertae Sedis</taxon>
        <taxon>Candidatus Hydrogenisulfobacillus</taxon>
    </lineage>
</organism>
<gene>
    <name evidence="3" type="primary">tth</name>
    <name evidence="3" type="ORF">R50_2562</name>
</gene>
<dbReference type="InterPro" id="IPR015943">
    <property type="entry name" value="WD40/YVTN_repeat-like_dom_sf"/>
</dbReference>